<keyword evidence="2" id="KW-1185">Reference proteome</keyword>
<dbReference type="Proteomes" id="UP000502617">
    <property type="component" value="Segment"/>
</dbReference>
<sequence>MNTLAIIQAKMLKAQRQQAALRAQWIKKTEVCG</sequence>
<evidence type="ECO:0000313" key="2">
    <source>
        <dbReference type="Proteomes" id="UP000502617"/>
    </source>
</evidence>
<dbReference type="EMBL" id="MT162466">
    <property type="protein sequence ID" value="QIN96687.1"/>
    <property type="molecule type" value="Genomic_DNA"/>
</dbReference>
<dbReference type="RefSeq" id="YP_010669067.1">
    <property type="nucleotide sequence ID" value="NC_070959.1"/>
</dbReference>
<reference evidence="1 2" key="1">
    <citation type="submission" date="2020-03" db="EMBL/GenBank/DDBJ databases">
        <title>The Isolation and Genome Sequence of a Novel Cyanophage S-N03 from the Huanghai Sea, China.</title>
        <authorList>
            <person name="Jiang T."/>
        </authorList>
    </citation>
    <scope>NUCLEOTIDE SEQUENCE [LARGE SCALE GENOMIC DNA]</scope>
</reference>
<dbReference type="KEGG" id="vg:77945221"/>
<organism evidence="1 2">
    <name type="scientific">Synechococcus phage S-N03</name>
    <dbReference type="NCBI Taxonomy" id="2718943"/>
    <lineage>
        <taxon>Viruses</taxon>
        <taxon>Duplodnaviria</taxon>
        <taxon>Heunggongvirae</taxon>
        <taxon>Uroviricota</taxon>
        <taxon>Caudoviricetes</taxon>
        <taxon>Pantevenvirales</taxon>
        <taxon>Kyanoviridae</taxon>
        <taxon>Huanghaivirus</taxon>
        <taxon>Huanghaivirus snothree</taxon>
    </lineage>
</organism>
<name>A0A6G8R5J6_9CAUD</name>
<protein>
    <submittedName>
        <fullName evidence="1">Uncharacterized protein</fullName>
    </submittedName>
</protein>
<evidence type="ECO:0000313" key="1">
    <source>
        <dbReference type="EMBL" id="QIN96687.1"/>
    </source>
</evidence>
<dbReference type="GeneID" id="77945221"/>
<accession>A0A6G8R5J6</accession>
<proteinExistence type="predicted"/>